<gene>
    <name evidence="2" type="ORF">LIN78_03595</name>
</gene>
<accession>A0ABS8D384</accession>
<sequence>MMKQRPITSEDIRVIKRARNGAVIISLLIALFPLLLLYFQLSRDASDLFLWGLLLFCCIPTALGCYRAFRLQKDLSSPFVYVVTGILRITHNPSSRVSPVSFSINGFPVEIMALDRKAGQHVRPEDGHFLTIEVLPHSWLTLRYCK</sequence>
<comment type="caution">
    <text evidence="2">The sequence shown here is derived from an EMBL/GenBank/DDBJ whole genome shotgun (WGS) entry which is preliminary data.</text>
</comment>
<evidence type="ECO:0000256" key="1">
    <source>
        <dbReference type="SAM" id="Phobius"/>
    </source>
</evidence>
<proteinExistence type="predicted"/>
<dbReference type="Proteomes" id="UP001165395">
    <property type="component" value="Unassembled WGS sequence"/>
</dbReference>
<protein>
    <submittedName>
        <fullName evidence="2">Uncharacterized protein</fullName>
    </submittedName>
</protein>
<keyword evidence="1" id="KW-0472">Membrane</keyword>
<keyword evidence="3" id="KW-1185">Reference proteome</keyword>
<feature type="transmembrane region" description="Helical" evidence="1">
    <location>
        <begin position="21"/>
        <end position="42"/>
    </location>
</feature>
<dbReference type="EMBL" id="JAJBZT010000002">
    <property type="protein sequence ID" value="MCB6182635.1"/>
    <property type="molecule type" value="Genomic_DNA"/>
</dbReference>
<organism evidence="2 3">
    <name type="scientific">Leeia speluncae</name>
    <dbReference type="NCBI Taxonomy" id="2884804"/>
    <lineage>
        <taxon>Bacteria</taxon>
        <taxon>Pseudomonadati</taxon>
        <taxon>Pseudomonadota</taxon>
        <taxon>Betaproteobacteria</taxon>
        <taxon>Neisseriales</taxon>
        <taxon>Leeiaceae</taxon>
        <taxon>Leeia</taxon>
    </lineage>
</organism>
<dbReference type="RefSeq" id="WP_227178573.1">
    <property type="nucleotide sequence ID" value="NZ_JAJBZT010000002.1"/>
</dbReference>
<evidence type="ECO:0000313" key="2">
    <source>
        <dbReference type="EMBL" id="MCB6182635.1"/>
    </source>
</evidence>
<reference evidence="2" key="1">
    <citation type="submission" date="2021-10" db="EMBL/GenBank/DDBJ databases">
        <title>The complete genome sequence of Leeia sp. TBRC 13508.</title>
        <authorList>
            <person name="Charoenyingcharoen P."/>
            <person name="Yukphan P."/>
        </authorList>
    </citation>
    <scope>NUCLEOTIDE SEQUENCE</scope>
    <source>
        <strain evidence="2">TBRC 13508</strain>
    </source>
</reference>
<keyword evidence="1" id="KW-1133">Transmembrane helix</keyword>
<evidence type="ECO:0000313" key="3">
    <source>
        <dbReference type="Proteomes" id="UP001165395"/>
    </source>
</evidence>
<feature type="transmembrane region" description="Helical" evidence="1">
    <location>
        <begin position="48"/>
        <end position="69"/>
    </location>
</feature>
<name>A0ABS8D384_9NEIS</name>
<keyword evidence="1" id="KW-0812">Transmembrane</keyword>